<reference evidence="2 3" key="1">
    <citation type="submission" date="2018-05" db="EMBL/GenBank/DDBJ databases">
        <title>Streptomyces venezuelae.</title>
        <authorList>
            <person name="Kim W."/>
            <person name="Lee N."/>
            <person name="Cho B.-K."/>
        </authorList>
    </citation>
    <scope>NUCLEOTIDE SEQUENCE [LARGE SCALE GENOMIC DNA]</scope>
    <source>
        <strain evidence="2 3">ATCC 15068</strain>
    </source>
</reference>
<dbReference type="EMBL" id="CP029194">
    <property type="protein sequence ID" value="QES19373.1"/>
    <property type="molecule type" value="Genomic_DNA"/>
</dbReference>
<sequence>MAVRRSSARPRRARTEDPTTPGETTTMPSSTAPMAVDPDITRPDSHAVYMSYWFVEGADQGRAVLDEIMDAWDSTPRPDGILSFACYLSTGNDVVLTYAQCTDDSVYRPFTRGLNLPEGPASTDAIEYRLHRDVLIDPTGQAPGAMVAASFDVDGSERQRSIVDAIVSNVESASVDEQAGLIAAHFHLSVDGSRVLNFAEWTDDEAHIEFLGGELSRRSLEIANEMPGVRPLGFRRYHLHRSLAV</sequence>
<dbReference type="OrthoDB" id="1493813at2"/>
<feature type="compositionally biased region" description="Basic residues" evidence="1">
    <location>
        <begin position="1"/>
        <end position="12"/>
    </location>
</feature>
<evidence type="ECO:0000256" key="1">
    <source>
        <dbReference type="SAM" id="MobiDB-lite"/>
    </source>
</evidence>
<dbReference type="Gene3D" id="3.30.70.100">
    <property type="match status" value="2"/>
</dbReference>
<dbReference type="AlphaFoldDB" id="A0A5P2AMD8"/>
<dbReference type="Proteomes" id="UP000324106">
    <property type="component" value="Chromosome"/>
</dbReference>
<dbReference type="SUPFAM" id="SSF54909">
    <property type="entry name" value="Dimeric alpha+beta barrel"/>
    <property type="match status" value="1"/>
</dbReference>
<gene>
    <name evidence="2" type="ORF">DEJ46_09935</name>
</gene>
<dbReference type="InterPro" id="IPR011008">
    <property type="entry name" value="Dimeric_a/b-barrel"/>
</dbReference>
<feature type="region of interest" description="Disordered" evidence="1">
    <location>
        <begin position="1"/>
        <end position="37"/>
    </location>
</feature>
<evidence type="ECO:0000313" key="3">
    <source>
        <dbReference type="Proteomes" id="UP000324106"/>
    </source>
</evidence>
<protein>
    <submittedName>
        <fullName evidence="2">Uncharacterized protein</fullName>
    </submittedName>
</protein>
<feature type="compositionally biased region" description="Low complexity" evidence="1">
    <location>
        <begin position="18"/>
        <end position="31"/>
    </location>
</feature>
<proteinExistence type="predicted"/>
<accession>A0A5P2AMD8</accession>
<organism evidence="2 3">
    <name type="scientific">Streptomyces venezuelae</name>
    <dbReference type="NCBI Taxonomy" id="54571"/>
    <lineage>
        <taxon>Bacteria</taxon>
        <taxon>Bacillati</taxon>
        <taxon>Actinomycetota</taxon>
        <taxon>Actinomycetes</taxon>
        <taxon>Kitasatosporales</taxon>
        <taxon>Streptomycetaceae</taxon>
        <taxon>Streptomyces</taxon>
    </lineage>
</organism>
<evidence type="ECO:0000313" key="2">
    <source>
        <dbReference type="EMBL" id="QES19373.1"/>
    </source>
</evidence>
<name>A0A5P2AMD8_STRVZ</name>